<dbReference type="AlphaFoldDB" id="A0AAD8JK73"/>
<reference evidence="4" key="2">
    <citation type="submission" date="2023-05" db="EMBL/GenBank/DDBJ databases">
        <authorList>
            <person name="Schelkunov M.I."/>
        </authorList>
    </citation>
    <scope>NUCLEOTIDE SEQUENCE</scope>
    <source>
        <strain evidence="4">Hsosn_3</strain>
        <tissue evidence="4">Leaf</tissue>
    </source>
</reference>
<keyword evidence="2" id="KW-0804">Transcription</keyword>
<reference evidence="4" key="1">
    <citation type="submission" date="2023-02" db="EMBL/GenBank/DDBJ databases">
        <title>Genome of toxic invasive species Heracleum sosnowskyi carries increased number of genes despite the absence of recent whole-genome duplications.</title>
        <authorList>
            <person name="Schelkunov M."/>
            <person name="Shtratnikova V."/>
            <person name="Makarenko M."/>
            <person name="Klepikova A."/>
            <person name="Omelchenko D."/>
            <person name="Novikova G."/>
            <person name="Obukhova E."/>
            <person name="Bogdanov V."/>
            <person name="Penin A."/>
            <person name="Logacheva M."/>
        </authorList>
    </citation>
    <scope>NUCLEOTIDE SEQUENCE</scope>
    <source>
        <strain evidence="4">Hsosn_3</strain>
        <tissue evidence="4">Leaf</tissue>
    </source>
</reference>
<comment type="similarity">
    <text evidence="3">Belongs to the GRAS family.</text>
</comment>
<evidence type="ECO:0000313" key="5">
    <source>
        <dbReference type="Proteomes" id="UP001237642"/>
    </source>
</evidence>
<name>A0AAD8JK73_9APIA</name>
<dbReference type="Proteomes" id="UP001237642">
    <property type="component" value="Unassembled WGS sequence"/>
</dbReference>
<evidence type="ECO:0000256" key="2">
    <source>
        <dbReference type="ARBA" id="ARBA00023163"/>
    </source>
</evidence>
<evidence type="ECO:0000313" key="4">
    <source>
        <dbReference type="EMBL" id="KAK1405263.1"/>
    </source>
</evidence>
<protein>
    <recommendedName>
        <fullName evidence="6">DELLA protein</fullName>
    </recommendedName>
</protein>
<comment type="caution">
    <text evidence="3">Lacks conserved residue(s) required for the propagation of feature annotation.</text>
</comment>
<evidence type="ECO:0000256" key="3">
    <source>
        <dbReference type="PROSITE-ProRule" id="PRU01191"/>
    </source>
</evidence>
<feature type="short sequence motif" description="LXXLL motif" evidence="3">
    <location>
        <begin position="18"/>
        <end position="22"/>
    </location>
</feature>
<proteinExistence type="inferred from homology"/>
<evidence type="ECO:0000256" key="1">
    <source>
        <dbReference type="ARBA" id="ARBA00023015"/>
    </source>
</evidence>
<dbReference type="PROSITE" id="PS50985">
    <property type="entry name" value="GRAS"/>
    <property type="match status" value="1"/>
</dbReference>
<keyword evidence="5" id="KW-1185">Reference proteome</keyword>
<dbReference type="InterPro" id="IPR005202">
    <property type="entry name" value="TF_GRAS"/>
</dbReference>
<dbReference type="PANTHER" id="PTHR31636">
    <property type="entry name" value="OSJNBA0084A10.13 PROTEIN-RELATED"/>
    <property type="match status" value="1"/>
</dbReference>
<gene>
    <name evidence="4" type="ORF">POM88_004868</name>
</gene>
<comment type="caution">
    <text evidence="4">The sequence shown here is derived from an EMBL/GenBank/DDBJ whole genome shotgun (WGS) entry which is preliminary data.</text>
</comment>
<dbReference type="Pfam" id="PF03514">
    <property type="entry name" value="GRAS"/>
    <property type="match status" value="1"/>
</dbReference>
<evidence type="ECO:0008006" key="6">
    <source>
        <dbReference type="Google" id="ProtNLM"/>
    </source>
</evidence>
<keyword evidence="1" id="KW-0805">Transcription regulation</keyword>
<dbReference type="EMBL" id="JAUIZM010000001">
    <property type="protein sequence ID" value="KAK1405263.1"/>
    <property type="molecule type" value="Genomic_DNA"/>
</dbReference>
<feature type="region of interest" description="SAW" evidence="3">
    <location>
        <begin position="109"/>
        <end position="185"/>
    </location>
</feature>
<sequence>MLDLRECETVAVNSVFELHQLLARPGAIEKVMSVVAQMKPEIVTVVEQEANHNGPVFLDRFTESLHYYSTLFDSLKSCGGGVDGGVSVSTQDKVMSEVFLGRQICNSVACEGVDRIERHEPLTQWRDRFNLARFEPVHLGSNAFKQASMLLALFTGGDGYRVEEHEGCLMFGWHSRPLITTSAWKLSD</sequence>
<accession>A0AAD8JK73</accession>
<organism evidence="4 5">
    <name type="scientific">Heracleum sosnowskyi</name>
    <dbReference type="NCBI Taxonomy" id="360622"/>
    <lineage>
        <taxon>Eukaryota</taxon>
        <taxon>Viridiplantae</taxon>
        <taxon>Streptophyta</taxon>
        <taxon>Embryophyta</taxon>
        <taxon>Tracheophyta</taxon>
        <taxon>Spermatophyta</taxon>
        <taxon>Magnoliopsida</taxon>
        <taxon>eudicotyledons</taxon>
        <taxon>Gunneridae</taxon>
        <taxon>Pentapetalae</taxon>
        <taxon>asterids</taxon>
        <taxon>campanulids</taxon>
        <taxon>Apiales</taxon>
        <taxon>Apiaceae</taxon>
        <taxon>Apioideae</taxon>
        <taxon>apioid superclade</taxon>
        <taxon>Tordylieae</taxon>
        <taxon>Tordyliinae</taxon>
        <taxon>Heracleum</taxon>
    </lineage>
</organism>